<evidence type="ECO:0000256" key="4">
    <source>
        <dbReference type="ARBA" id="ARBA00023015"/>
    </source>
</evidence>
<evidence type="ECO:0000313" key="12">
    <source>
        <dbReference type="Proteomes" id="UP000188318"/>
    </source>
</evidence>
<accession>A0A1R3RF09</accession>
<evidence type="ECO:0000256" key="9">
    <source>
        <dbReference type="SAM" id="Phobius"/>
    </source>
</evidence>
<dbReference type="OrthoDB" id="189997at2759"/>
<dbReference type="InterPro" id="IPR007219">
    <property type="entry name" value="XnlR_reg_dom"/>
</dbReference>
<dbReference type="GO" id="GO:0043565">
    <property type="term" value="F:sequence-specific DNA binding"/>
    <property type="evidence" value="ECO:0007669"/>
    <property type="project" value="TreeGrafter"/>
</dbReference>
<dbReference type="STRING" id="602072.A0A1R3RF09"/>
<evidence type="ECO:0000256" key="2">
    <source>
        <dbReference type="ARBA" id="ARBA00022723"/>
    </source>
</evidence>
<dbReference type="AlphaFoldDB" id="A0A1R3RF09"/>
<evidence type="ECO:0000256" key="3">
    <source>
        <dbReference type="ARBA" id="ARBA00022833"/>
    </source>
</evidence>
<dbReference type="SMART" id="SM00906">
    <property type="entry name" value="Fungal_trans"/>
    <property type="match status" value="1"/>
</dbReference>
<keyword evidence="9" id="KW-0472">Membrane</keyword>
<keyword evidence="3" id="KW-0862">Zinc</keyword>
<keyword evidence="7" id="KW-0539">Nucleus</keyword>
<proteinExistence type="predicted"/>
<dbReference type="InterPro" id="IPR052202">
    <property type="entry name" value="Yeast_MetPath_Reg"/>
</dbReference>
<dbReference type="EMBL" id="KV907505">
    <property type="protein sequence ID" value="OOF93071.1"/>
    <property type="molecule type" value="Genomic_DNA"/>
</dbReference>
<keyword evidence="9" id="KW-1133">Transmembrane helix</keyword>
<name>A0A1R3RF09_ASPC5</name>
<keyword evidence="2" id="KW-0479">Metal-binding</keyword>
<keyword evidence="4" id="KW-0805">Transcription regulation</keyword>
<reference evidence="12" key="1">
    <citation type="journal article" date="2017" name="Genome Biol.">
        <title>Comparative genomics reveals high biological diversity and specific adaptations in the industrially and medically important fungal genus Aspergillus.</title>
        <authorList>
            <person name="de Vries R.P."/>
            <person name="Riley R."/>
            <person name="Wiebenga A."/>
            <person name="Aguilar-Osorio G."/>
            <person name="Amillis S."/>
            <person name="Uchima C.A."/>
            <person name="Anderluh G."/>
            <person name="Asadollahi M."/>
            <person name="Askin M."/>
            <person name="Barry K."/>
            <person name="Battaglia E."/>
            <person name="Bayram O."/>
            <person name="Benocci T."/>
            <person name="Braus-Stromeyer S.A."/>
            <person name="Caldana C."/>
            <person name="Canovas D."/>
            <person name="Cerqueira G.C."/>
            <person name="Chen F."/>
            <person name="Chen W."/>
            <person name="Choi C."/>
            <person name="Clum A."/>
            <person name="Dos Santos R.A."/>
            <person name="Damasio A.R."/>
            <person name="Diallinas G."/>
            <person name="Emri T."/>
            <person name="Fekete E."/>
            <person name="Flipphi M."/>
            <person name="Freyberg S."/>
            <person name="Gallo A."/>
            <person name="Gournas C."/>
            <person name="Habgood R."/>
            <person name="Hainaut M."/>
            <person name="Harispe M.L."/>
            <person name="Henrissat B."/>
            <person name="Hilden K.S."/>
            <person name="Hope R."/>
            <person name="Hossain A."/>
            <person name="Karabika E."/>
            <person name="Karaffa L."/>
            <person name="Karanyi Z."/>
            <person name="Krasevec N."/>
            <person name="Kuo A."/>
            <person name="Kusch H."/>
            <person name="LaButti K."/>
            <person name="Lagendijk E.L."/>
            <person name="Lapidus A."/>
            <person name="Levasseur A."/>
            <person name="Lindquist E."/>
            <person name="Lipzen A."/>
            <person name="Logrieco A.F."/>
            <person name="MacCabe A."/>
            <person name="Maekelae M.R."/>
            <person name="Malavazi I."/>
            <person name="Melin P."/>
            <person name="Meyer V."/>
            <person name="Mielnichuk N."/>
            <person name="Miskei M."/>
            <person name="Molnar A.P."/>
            <person name="Mule G."/>
            <person name="Ngan C.Y."/>
            <person name="Orejas M."/>
            <person name="Orosz E."/>
            <person name="Ouedraogo J.P."/>
            <person name="Overkamp K.M."/>
            <person name="Park H.-S."/>
            <person name="Perrone G."/>
            <person name="Piumi F."/>
            <person name="Punt P.J."/>
            <person name="Ram A.F."/>
            <person name="Ramon A."/>
            <person name="Rauscher S."/>
            <person name="Record E."/>
            <person name="Riano-Pachon D.M."/>
            <person name="Robert V."/>
            <person name="Roehrig J."/>
            <person name="Ruller R."/>
            <person name="Salamov A."/>
            <person name="Salih N.S."/>
            <person name="Samson R.A."/>
            <person name="Sandor E."/>
            <person name="Sanguinetti M."/>
            <person name="Schuetze T."/>
            <person name="Sepcic K."/>
            <person name="Shelest E."/>
            <person name="Sherlock G."/>
            <person name="Sophianopoulou V."/>
            <person name="Squina F.M."/>
            <person name="Sun H."/>
            <person name="Susca A."/>
            <person name="Todd R.B."/>
            <person name="Tsang A."/>
            <person name="Unkles S.E."/>
            <person name="van de Wiele N."/>
            <person name="van Rossen-Uffink D."/>
            <person name="Oliveira J.V."/>
            <person name="Vesth T.C."/>
            <person name="Visser J."/>
            <person name="Yu J.-H."/>
            <person name="Zhou M."/>
            <person name="Andersen M.R."/>
            <person name="Archer D.B."/>
            <person name="Baker S.E."/>
            <person name="Benoit I."/>
            <person name="Brakhage A.A."/>
            <person name="Braus G.H."/>
            <person name="Fischer R."/>
            <person name="Frisvad J.C."/>
            <person name="Goldman G.H."/>
            <person name="Houbraken J."/>
            <person name="Oakley B."/>
            <person name="Pocsi I."/>
            <person name="Scazzocchio C."/>
            <person name="Seiboth B."/>
            <person name="vanKuyk P.A."/>
            <person name="Wortman J."/>
            <person name="Dyer P.S."/>
            <person name="Grigoriev I.V."/>
        </authorList>
    </citation>
    <scope>NUCLEOTIDE SEQUENCE [LARGE SCALE GENOMIC DNA]</scope>
    <source>
        <strain evidence="12">ITEM 5010</strain>
    </source>
</reference>
<feature type="non-terminal residue" evidence="11">
    <location>
        <position position="1"/>
    </location>
</feature>
<dbReference type="GO" id="GO:0008270">
    <property type="term" value="F:zinc ion binding"/>
    <property type="evidence" value="ECO:0007669"/>
    <property type="project" value="InterPro"/>
</dbReference>
<feature type="region of interest" description="Disordered" evidence="8">
    <location>
        <begin position="23"/>
        <end position="61"/>
    </location>
</feature>
<feature type="transmembrane region" description="Helical" evidence="9">
    <location>
        <begin position="462"/>
        <end position="482"/>
    </location>
</feature>
<organism evidence="11 12">
    <name type="scientific">Aspergillus carbonarius (strain ITEM 5010)</name>
    <dbReference type="NCBI Taxonomy" id="602072"/>
    <lineage>
        <taxon>Eukaryota</taxon>
        <taxon>Fungi</taxon>
        <taxon>Dikarya</taxon>
        <taxon>Ascomycota</taxon>
        <taxon>Pezizomycotina</taxon>
        <taxon>Eurotiomycetes</taxon>
        <taxon>Eurotiomycetidae</taxon>
        <taxon>Eurotiales</taxon>
        <taxon>Aspergillaceae</taxon>
        <taxon>Aspergillus</taxon>
        <taxon>Aspergillus subgen. Circumdati</taxon>
    </lineage>
</organism>
<dbReference type="CDD" id="cd12148">
    <property type="entry name" value="fungal_TF_MHR"/>
    <property type="match status" value="1"/>
</dbReference>
<dbReference type="Proteomes" id="UP000188318">
    <property type="component" value="Unassembled WGS sequence"/>
</dbReference>
<dbReference type="GO" id="GO:0005634">
    <property type="term" value="C:nucleus"/>
    <property type="evidence" value="ECO:0007669"/>
    <property type="project" value="UniProtKB-SubCell"/>
</dbReference>
<dbReference type="PANTHER" id="PTHR47782:SF1">
    <property type="entry name" value="PYRIMIDINE PATHWAY REGULATORY PROTEIN 1"/>
    <property type="match status" value="1"/>
</dbReference>
<dbReference type="GO" id="GO:0000981">
    <property type="term" value="F:DNA-binding transcription factor activity, RNA polymerase II-specific"/>
    <property type="evidence" value="ECO:0007669"/>
    <property type="project" value="TreeGrafter"/>
</dbReference>
<dbReference type="PANTHER" id="PTHR47782">
    <property type="entry name" value="ZN(II)2CYS6 TRANSCRIPTION FACTOR (EUROFUNG)-RELATED"/>
    <property type="match status" value="1"/>
</dbReference>
<dbReference type="Pfam" id="PF04082">
    <property type="entry name" value="Fungal_trans"/>
    <property type="match status" value="1"/>
</dbReference>
<comment type="subcellular location">
    <subcellularLocation>
        <location evidence="1">Nucleus</location>
    </subcellularLocation>
</comment>
<feature type="domain" description="Xylanolytic transcriptional activator regulatory" evidence="10">
    <location>
        <begin position="247"/>
        <end position="320"/>
    </location>
</feature>
<evidence type="ECO:0000256" key="1">
    <source>
        <dbReference type="ARBA" id="ARBA00004123"/>
    </source>
</evidence>
<evidence type="ECO:0000313" key="11">
    <source>
        <dbReference type="EMBL" id="OOF93071.1"/>
    </source>
</evidence>
<keyword evidence="5" id="KW-0238">DNA-binding</keyword>
<dbReference type="GO" id="GO:0006351">
    <property type="term" value="P:DNA-templated transcription"/>
    <property type="evidence" value="ECO:0007669"/>
    <property type="project" value="InterPro"/>
</dbReference>
<dbReference type="OMA" id="FYCVWTP"/>
<gene>
    <name evidence="11" type="ORF">ASPCADRAFT_33782</name>
</gene>
<evidence type="ECO:0000256" key="8">
    <source>
        <dbReference type="SAM" id="MobiDB-lite"/>
    </source>
</evidence>
<evidence type="ECO:0000259" key="10">
    <source>
        <dbReference type="SMART" id="SM00906"/>
    </source>
</evidence>
<dbReference type="GO" id="GO:0045944">
    <property type="term" value="P:positive regulation of transcription by RNA polymerase II"/>
    <property type="evidence" value="ECO:0007669"/>
    <property type="project" value="TreeGrafter"/>
</dbReference>
<evidence type="ECO:0000256" key="7">
    <source>
        <dbReference type="ARBA" id="ARBA00023242"/>
    </source>
</evidence>
<dbReference type="VEuPathDB" id="FungiDB:ASPCADRAFT_33782"/>
<feature type="compositionally biased region" description="Basic and acidic residues" evidence="8">
    <location>
        <begin position="52"/>
        <end position="61"/>
    </location>
</feature>
<evidence type="ECO:0000256" key="6">
    <source>
        <dbReference type="ARBA" id="ARBA00023163"/>
    </source>
</evidence>
<protein>
    <recommendedName>
        <fullName evidence="10">Xylanolytic transcriptional activator regulatory domain-containing protein</fullName>
    </recommendedName>
</protein>
<keyword evidence="6" id="KW-0804">Transcription</keyword>
<evidence type="ECO:0000256" key="5">
    <source>
        <dbReference type="ARBA" id="ARBA00023125"/>
    </source>
</evidence>
<keyword evidence="9" id="KW-0812">Transmembrane</keyword>
<sequence length="519" mass="58987">YVANLETRIKWLESIIQEHIPSIDLTAGPGHSPNTDGGISYGDWNPPQRTQQRHETRDIESPREITDQIGLISITTGTDLRYLGPSSGLFFTKFVLAGLGKRLHVASNSTPGGKADSFTVPSDLLVPQPKELPSDPRHTRWLSQAYFDIVHLQFPILHEPSHWETVENIYADAEVTAVHEFQVLMVIAIGASILSRRTKVMLSAEGYFASAMKLVDGVMKTSSVGVAQCILLLQMYVLNNPTSGLSLWTLHHHGLALAIELGLHRNLPASHFTPLEREVRRRIFWCTYTIDRLLSTLMGRPMGVVDEQCDLNYPLDIDDDQLKTEHPKPRQSNEPLTNMTSAVHLFKLARFNSEIKCVLYCVDRQYPPYTQPAVTDAEGWKVDMLIRLRQWREAIPRHSEASTRYYINLLSEIKYHELVMLVLRPNPRFQNPDKASLRECFSSAMACSELYHQLYMANSLHYGWINVHSLFLCLMVMFYCVWTPHGIAEEANLDSLMRALKASSDVLSAMGEYWPEAKR</sequence>
<feature type="non-terminal residue" evidence="11">
    <location>
        <position position="519"/>
    </location>
</feature>
<keyword evidence="12" id="KW-1185">Reference proteome</keyword>